<dbReference type="Proteomes" id="UP001500621">
    <property type="component" value="Unassembled WGS sequence"/>
</dbReference>
<protein>
    <recommendedName>
        <fullName evidence="3">LppP/LprE family lipoprotein</fullName>
    </recommendedName>
</protein>
<accession>A0ABP8W313</accession>
<evidence type="ECO:0000313" key="1">
    <source>
        <dbReference type="EMBL" id="GAA4677562.1"/>
    </source>
</evidence>
<evidence type="ECO:0008006" key="3">
    <source>
        <dbReference type="Google" id="ProtNLM"/>
    </source>
</evidence>
<reference evidence="2" key="1">
    <citation type="journal article" date="2019" name="Int. J. Syst. Evol. Microbiol.">
        <title>The Global Catalogue of Microorganisms (GCM) 10K type strain sequencing project: providing services to taxonomists for standard genome sequencing and annotation.</title>
        <authorList>
            <consortium name="The Broad Institute Genomics Platform"/>
            <consortium name="The Broad Institute Genome Sequencing Center for Infectious Disease"/>
            <person name="Wu L."/>
            <person name="Ma J."/>
        </authorList>
    </citation>
    <scope>NUCLEOTIDE SEQUENCE [LARGE SCALE GENOMIC DNA]</scope>
    <source>
        <strain evidence="2">JCM 18127</strain>
    </source>
</reference>
<keyword evidence="2" id="KW-1185">Reference proteome</keyword>
<gene>
    <name evidence="1" type="ORF">GCM10023226_13510</name>
</gene>
<evidence type="ECO:0000313" key="2">
    <source>
        <dbReference type="Proteomes" id="UP001500621"/>
    </source>
</evidence>
<sequence length="309" mass="32262">MLAVPAAAMIVAVSVAVVGCGADDRPPSGGSATTRAAGTAAPEQCVPSASASRRELAGSAVWVLFCPGGQGRTAPAEVPSDALTTHLDLLEGLIRAPTPWGTNSRCAEFGGRTYRLQMGFEDGSVTEIRGDTHPLCSGRTPDGSTITGPPDLGVYGTVMTAFGQQYADQFTTAEIDDPMTCPDNPFTPDRSDADGASAGLDTGFLRGAREPMTMPLSAVRGIACTWEYGAGTPTARHLGPDEAERVRIGLHAIPGGVVDCAQSRRPTHSAVVEDKTGTRRTVTILYSQCGTVMRSDDGYGLTFPWLDTR</sequence>
<dbReference type="EMBL" id="BAABIM010000001">
    <property type="protein sequence ID" value="GAA4677562.1"/>
    <property type="molecule type" value="Genomic_DNA"/>
</dbReference>
<proteinExistence type="predicted"/>
<comment type="caution">
    <text evidence="1">The sequence shown here is derived from an EMBL/GenBank/DDBJ whole genome shotgun (WGS) entry which is preliminary data.</text>
</comment>
<organism evidence="1 2">
    <name type="scientific">Nocardioides nanhaiensis</name>
    <dbReference type="NCBI Taxonomy" id="1476871"/>
    <lineage>
        <taxon>Bacteria</taxon>
        <taxon>Bacillati</taxon>
        <taxon>Actinomycetota</taxon>
        <taxon>Actinomycetes</taxon>
        <taxon>Propionibacteriales</taxon>
        <taxon>Nocardioidaceae</taxon>
        <taxon>Nocardioides</taxon>
    </lineage>
</organism>
<name>A0ABP8W313_9ACTN</name>